<dbReference type="PANTHER" id="PTHR43884:SF20">
    <property type="entry name" value="ACYL-COA DEHYDROGENASE FADE28"/>
    <property type="match status" value="1"/>
</dbReference>
<evidence type="ECO:0000256" key="3">
    <source>
        <dbReference type="ARBA" id="ARBA00022630"/>
    </source>
</evidence>
<dbReference type="Proteomes" id="UP000647017">
    <property type="component" value="Unassembled WGS sequence"/>
</dbReference>
<name>A0ABQ4HTV6_9ACTN</name>
<dbReference type="SUPFAM" id="SSF47203">
    <property type="entry name" value="Acyl-CoA dehydrogenase C-terminal domain-like"/>
    <property type="match status" value="1"/>
</dbReference>
<comment type="similarity">
    <text evidence="2">Belongs to the acyl-CoA dehydrogenase family.</text>
</comment>
<evidence type="ECO:0000256" key="4">
    <source>
        <dbReference type="ARBA" id="ARBA00022827"/>
    </source>
</evidence>
<evidence type="ECO:0000256" key="1">
    <source>
        <dbReference type="ARBA" id="ARBA00001974"/>
    </source>
</evidence>
<dbReference type="InterPro" id="IPR036250">
    <property type="entry name" value="AcylCo_DH-like_C"/>
</dbReference>
<dbReference type="Gene3D" id="1.20.140.10">
    <property type="entry name" value="Butyryl-CoA Dehydrogenase, subunit A, domain 3"/>
    <property type="match status" value="1"/>
</dbReference>
<dbReference type="InterPro" id="IPR037069">
    <property type="entry name" value="AcylCoA_DH/ox_N_sf"/>
</dbReference>
<dbReference type="SUPFAM" id="SSF56645">
    <property type="entry name" value="Acyl-CoA dehydrogenase NM domain-like"/>
    <property type="match status" value="1"/>
</dbReference>
<evidence type="ECO:0000256" key="2">
    <source>
        <dbReference type="ARBA" id="ARBA00009347"/>
    </source>
</evidence>
<evidence type="ECO:0000313" key="8">
    <source>
        <dbReference type="Proteomes" id="UP000647017"/>
    </source>
</evidence>
<proteinExistence type="inferred from homology"/>
<keyword evidence="5" id="KW-0560">Oxidoreductase</keyword>
<keyword evidence="3" id="KW-0285">Flavoprotein</keyword>
<organism evidence="7 8">
    <name type="scientific">Micromonospora andamanensis</name>
    <dbReference type="NCBI Taxonomy" id="1287068"/>
    <lineage>
        <taxon>Bacteria</taxon>
        <taxon>Bacillati</taxon>
        <taxon>Actinomycetota</taxon>
        <taxon>Actinomycetes</taxon>
        <taxon>Micromonosporales</taxon>
        <taxon>Micromonosporaceae</taxon>
        <taxon>Micromonospora</taxon>
    </lineage>
</organism>
<dbReference type="PANTHER" id="PTHR43884">
    <property type="entry name" value="ACYL-COA DEHYDROGENASE"/>
    <property type="match status" value="1"/>
</dbReference>
<evidence type="ECO:0000256" key="5">
    <source>
        <dbReference type="ARBA" id="ARBA00023002"/>
    </source>
</evidence>
<accession>A0ABQ4HTV6</accession>
<keyword evidence="8" id="KW-1185">Reference proteome</keyword>
<dbReference type="Gene3D" id="1.10.540.10">
    <property type="entry name" value="Acyl-CoA dehydrogenase/oxidase, N-terminal domain"/>
    <property type="match status" value="1"/>
</dbReference>
<gene>
    <name evidence="7" type="primary">acd_2</name>
    <name evidence="7" type="ORF">Van01_21750</name>
</gene>
<dbReference type="EMBL" id="BOOZ01000009">
    <property type="protein sequence ID" value="GIJ08961.1"/>
    <property type="molecule type" value="Genomic_DNA"/>
</dbReference>
<dbReference type="RefSeq" id="WP_204005295.1">
    <property type="nucleotide sequence ID" value="NZ_BOOZ01000009.1"/>
</dbReference>
<comment type="cofactor">
    <cofactor evidence="1">
        <name>FAD</name>
        <dbReference type="ChEBI" id="CHEBI:57692"/>
    </cofactor>
</comment>
<dbReference type="InterPro" id="IPR009100">
    <property type="entry name" value="AcylCoA_DH/oxidase_NM_dom_sf"/>
</dbReference>
<comment type="caution">
    <text evidence="7">The sequence shown here is derived from an EMBL/GenBank/DDBJ whole genome shotgun (WGS) entry which is preliminary data.</text>
</comment>
<reference evidence="7 8" key="1">
    <citation type="submission" date="2021-01" db="EMBL/GenBank/DDBJ databases">
        <title>Whole genome shotgun sequence of Verrucosispora andamanensis NBRC 109075.</title>
        <authorList>
            <person name="Komaki H."/>
            <person name="Tamura T."/>
        </authorList>
    </citation>
    <scope>NUCLEOTIDE SEQUENCE [LARGE SCALE GENOMIC DNA]</scope>
    <source>
        <strain evidence="7 8">NBRC 109075</strain>
    </source>
</reference>
<dbReference type="CDD" id="cd00567">
    <property type="entry name" value="ACAD"/>
    <property type="match status" value="1"/>
</dbReference>
<evidence type="ECO:0000313" key="7">
    <source>
        <dbReference type="EMBL" id="GIJ08961.1"/>
    </source>
</evidence>
<protein>
    <submittedName>
        <fullName evidence="7">Acyl-CoA dehydrogenase</fullName>
    </submittedName>
</protein>
<keyword evidence="4" id="KW-0274">FAD</keyword>
<dbReference type="Pfam" id="PF00441">
    <property type="entry name" value="Acyl-CoA_dh_1"/>
    <property type="match status" value="1"/>
</dbReference>
<dbReference type="InterPro" id="IPR009075">
    <property type="entry name" value="AcylCo_DH/oxidase_C"/>
</dbReference>
<feature type="domain" description="Acyl-CoA dehydrogenase/oxidase C-terminal" evidence="6">
    <location>
        <begin position="203"/>
        <end position="326"/>
    </location>
</feature>
<dbReference type="InterPro" id="IPR046373">
    <property type="entry name" value="Acyl-CoA_Oxase/DH_mid-dom_sf"/>
</dbReference>
<sequence length="356" mass="37169">MDLTLTRDQLDLREAARRFLGAVCPPATVAELADRREWASGTWPELIRQGWADPDLSAVELALLAGELGYALLPVPWWTTVGLALPVYQAAGEPLPGPATLVDRPDGSDTPLLAARRGAAGWRIDGVASAVDAGPAAEFVVAASTDGEVGLFAVPAGPVHVPTEGIDPLRVLGSLTFDSVPARLLVGPPNAAGLLARVRDRAAMLLAAEAVGVAERALGFAVEHAKLRAQFGRPIGSYQAVSHLLAECYAEVELARSLVWRAAAAHDGPAGGPADATASAVLAGRRAAVQSCEAAVQVCGGMGVTWDFPVHRWYRRALWLDGSTETLAAIADVVFAVGESGGPPGRVVREVRRELS</sequence>
<dbReference type="Gene3D" id="2.40.110.10">
    <property type="entry name" value="Butyryl-CoA Dehydrogenase, subunit A, domain 2"/>
    <property type="match status" value="1"/>
</dbReference>
<evidence type="ECO:0000259" key="6">
    <source>
        <dbReference type="Pfam" id="PF00441"/>
    </source>
</evidence>